<evidence type="ECO:0000259" key="2">
    <source>
        <dbReference type="PROSITE" id="PS51502"/>
    </source>
</evidence>
<protein>
    <submittedName>
        <fullName evidence="3">Stress responsive A/B barrel domain-containing protein</fullName>
    </submittedName>
</protein>
<comment type="caution">
    <text evidence="3">The sequence shown here is derived from an EMBL/GenBank/DDBJ whole genome shotgun (WGS) entry which is preliminary data.</text>
</comment>
<evidence type="ECO:0000256" key="1">
    <source>
        <dbReference type="ARBA" id="ARBA00011738"/>
    </source>
</evidence>
<organism evidence="3 4">
    <name type="scientific">Colletotrichum sojae</name>
    <dbReference type="NCBI Taxonomy" id="2175907"/>
    <lineage>
        <taxon>Eukaryota</taxon>
        <taxon>Fungi</taxon>
        <taxon>Dikarya</taxon>
        <taxon>Ascomycota</taxon>
        <taxon>Pezizomycotina</taxon>
        <taxon>Sordariomycetes</taxon>
        <taxon>Hypocreomycetidae</taxon>
        <taxon>Glomerellales</taxon>
        <taxon>Glomerellaceae</taxon>
        <taxon>Colletotrichum</taxon>
        <taxon>Colletotrichum orchidearum species complex</taxon>
    </lineage>
</organism>
<name>A0A8H6IRY1_9PEZI</name>
<dbReference type="AlphaFoldDB" id="A0A8H6IRY1"/>
<dbReference type="SMART" id="SM00886">
    <property type="entry name" value="Dabb"/>
    <property type="match status" value="1"/>
</dbReference>
<dbReference type="InterPro" id="IPR013097">
    <property type="entry name" value="Dabb"/>
</dbReference>
<proteinExistence type="predicted"/>
<reference evidence="3 4" key="1">
    <citation type="journal article" date="2020" name="Phytopathology">
        <title>Genome Sequence Resources of Colletotrichum truncatum, C. plurivorum, C. musicola, and C. sojae: Four Species Pathogenic to Soybean (Glycine max).</title>
        <authorList>
            <person name="Rogerio F."/>
            <person name="Boufleur T.R."/>
            <person name="Ciampi-Guillardi M."/>
            <person name="Sukno S.A."/>
            <person name="Thon M.R."/>
            <person name="Massola Junior N.S."/>
            <person name="Baroncelli R."/>
        </authorList>
    </citation>
    <scope>NUCLEOTIDE SEQUENCE [LARGE SCALE GENOMIC DNA]</scope>
    <source>
        <strain evidence="3 4">LFN0009</strain>
    </source>
</reference>
<dbReference type="Proteomes" id="UP000652219">
    <property type="component" value="Unassembled WGS sequence"/>
</dbReference>
<accession>A0A8H6IRY1</accession>
<dbReference type="Gene3D" id="3.30.70.100">
    <property type="match status" value="1"/>
</dbReference>
<dbReference type="PANTHER" id="PTHR33178:SF10">
    <property type="entry name" value="STRESS-RESPONSE A_B BARREL DOMAIN-CONTAINING PROTEIN"/>
    <property type="match status" value="1"/>
</dbReference>
<sequence length="113" mass="12557">MSIVHIVQFQFKELVPAEEIKAVCNAFLALKDQCIHPTSDKAYIKSVTGGLDNSPEGQQGGITHIFVVEFENAEDRDYYVSKDPAHMAFVEQVGKVVLKARVVDFTPGVFQET</sequence>
<evidence type="ECO:0000313" key="3">
    <source>
        <dbReference type="EMBL" id="KAF6793401.1"/>
    </source>
</evidence>
<dbReference type="InterPro" id="IPR011008">
    <property type="entry name" value="Dimeric_a/b-barrel"/>
</dbReference>
<comment type="subunit">
    <text evidence="1">Homodimer.</text>
</comment>
<dbReference type="PANTHER" id="PTHR33178">
    <property type="match status" value="1"/>
</dbReference>
<gene>
    <name evidence="3" type="ORF">CSOJ01_13941</name>
</gene>
<keyword evidence="4" id="KW-1185">Reference proteome</keyword>
<dbReference type="SUPFAM" id="SSF54909">
    <property type="entry name" value="Dimeric alpha+beta barrel"/>
    <property type="match status" value="1"/>
</dbReference>
<feature type="domain" description="Stress-response A/B barrel" evidence="2">
    <location>
        <begin position="3"/>
        <end position="105"/>
    </location>
</feature>
<dbReference type="InterPro" id="IPR044662">
    <property type="entry name" value="HS1/DABB1-like"/>
</dbReference>
<dbReference type="PROSITE" id="PS51502">
    <property type="entry name" value="S_R_A_B_BARREL"/>
    <property type="match status" value="1"/>
</dbReference>
<dbReference type="Pfam" id="PF07876">
    <property type="entry name" value="Dabb"/>
    <property type="match status" value="1"/>
</dbReference>
<dbReference type="EMBL" id="WIGN01000433">
    <property type="protein sequence ID" value="KAF6793401.1"/>
    <property type="molecule type" value="Genomic_DNA"/>
</dbReference>
<evidence type="ECO:0000313" key="4">
    <source>
        <dbReference type="Proteomes" id="UP000652219"/>
    </source>
</evidence>